<dbReference type="InterPro" id="IPR008686">
    <property type="entry name" value="RNA_pol_mitovir"/>
</dbReference>
<dbReference type="PANTHER" id="PTHR34456:SF13">
    <property type="entry name" value="REVERSE TRANSCRIPTASE DOMAIN-CONTAINING PROTEIN"/>
    <property type="match status" value="1"/>
</dbReference>
<protein>
    <submittedName>
        <fullName evidence="2">Putative replicase</fullName>
    </submittedName>
</protein>
<reference evidence="2" key="2">
    <citation type="submission" date="2020-09" db="EMBL/GenBank/DDBJ databases">
        <authorList>
            <person name="Le Lay C."/>
            <person name="Shi M."/>
            <person name="Bucek A."/>
            <person name="Bourguignon T."/>
            <person name="Lo N."/>
            <person name="Holmes E.C."/>
        </authorList>
    </citation>
    <scope>NUCLEOTIDE SEQUENCE</scope>
    <source>
        <strain evidence="2">3v_2</strain>
    </source>
</reference>
<dbReference type="EMBL" id="MW052079">
    <property type="protein sequence ID" value="QQM16269.1"/>
    <property type="molecule type" value="Genomic_RNA"/>
</dbReference>
<feature type="compositionally biased region" description="Polar residues" evidence="1">
    <location>
        <begin position="613"/>
        <end position="623"/>
    </location>
</feature>
<sequence>MVQSVKEEINMGSMSSKSQSFILKQALGPRLGSQVWQLLHKWYSCNGNQWTVKRTKAYYQAAVQLVAGNRDKVVGIYREFSIAYHKDTCLPKGPMSCVFKAALLTNNPVVLRRMFGALRIYTAYCAEEPTERDFSKHLKSITSLSDGVDEDNYYIIQSKRRIDEVCSFLARKEIPLSQPRIFDFHGRKSVHTPSRSKHYREIEGGKELPYFGHVLSLLTTKPMACSEHIFSTLDMPGVSALAHECGSLNENDDVTGHITVITERGAKTRAICTPKFWIQLTLKPLDTVLSAYGRRLGLSDRYDQNNGAAFMERKLNEGVTLHCFDLSSATDRFPLSLQLQALESLGLESWIDPIKETTVNWIYQKERVDYAMGQPMGVQPSFALFDLTHGALIAGIALKLGLDPKDSARNVGDDVIIADDRLAKSYSEYMKSIGIELSEPKLVDSNRLGMFAGFLAVKLKDSVHCFRPYKWSLTNSQEKLLQFFHFIGKNAFPNLRSMGKVWDLYQERSEYCYPDLSPLIPDDDVGPLAPAIDATRLRLTFGAIRSALRLENNLSYDVTSDAAHELVGSFFNYSSRGYDVSLRRPLSAEPFTSTSEDFEYLISNELRRQASSSAKSGINSESISTRDGKDLPTLNVF</sequence>
<organism evidence="2">
    <name type="scientific">Punsystermes virus</name>
    <dbReference type="NCBI Taxonomy" id="2796627"/>
    <lineage>
        <taxon>Viruses</taxon>
        <taxon>Riboviria</taxon>
    </lineage>
</organism>
<proteinExistence type="predicted"/>
<reference evidence="2" key="1">
    <citation type="journal article" date="2020" name="Viruses">
        <title>Unmapped RNA Virus Diversity in Termites and their Symbionts.</title>
        <authorList>
            <person name="Lay C.L."/>
            <person name="Shi M."/>
            <person name="Bucek A."/>
            <person name="Bourguignon T."/>
            <person name="Lo N."/>
            <person name="Holmes E.C."/>
        </authorList>
    </citation>
    <scope>NUCLEOTIDE SEQUENCE</scope>
    <source>
        <strain evidence="2">3v_2</strain>
    </source>
</reference>
<dbReference type="Pfam" id="PF05919">
    <property type="entry name" value="Mitovir_RNA_pol"/>
    <property type="match status" value="1"/>
</dbReference>
<dbReference type="PANTHER" id="PTHR34456">
    <property type="entry name" value="MITOVIRUS RNA-DEPENDENT RNA POLYMERASE"/>
    <property type="match status" value="1"/>
</dbReference>
<accession>A0A7T7GUV3</accession>
<evidence type="ECO:0000256" key="1">
    <source>
        <dbReference type="SAM" id="MobiDB-lite"/>
    </source>
</evidence>
<feature type="region of interest" description="Disordered" evidence="1">
    <location>
        <begin position="613"/>
        <end position="637"/>
    </location>
</feature>
<name>A0A7T7GUV3_9VIRU</name>
<evidence type="ECO:0000313" key="2">
    <source>
        <dbReference type="EMBL" id="QQM16269.1"/>
    </source>
</evidence>